<dbReference type="InterPro" id="IPR011330">
    <property type="entry name" value="Glyco_hydro/deAcase_b/a-brl"/>
</dbReference>
<dbReference type="InterPro" id="IPR050248">
    <property type="entry name" value="Polysacc_deacetylase_ArnD"/>
</dbReference>
<name>A0A2C6LJQ3_9FIRM</name>
<dbReference type="EMBL" id="AWQQ01000042">
    <property type="protein sequence ID" value="PHJ38790.1"/>
    <property type="molecule type" value="Genomic_DNA"/>
</dbReference>
<organism evidence="2 3">
    <name type="scientific">Desulforamulus profundi</name>
    <dbReference type="NCBI Taxonomy" id="1383067"/>
    <lineage>
        <taxon>Bacteria</taxon>
        <taxon>Bacillati</taxon>
        <taxon>Bacillota</taxon>
        <taxon>Clostridia</taxon>
        <taxon>Eubacteriales</taxon>
        <taxon>Peptococcaceae</taxon>
        <taxon>Desulforamulus</taxon>
    </lineage>
</organism>
<feature type="domain" description="NodB homology" evidence="1">
    <location>
        <begin position="9"/>
        <end position="189"/>
    </location>
</feature>
<reference evidence="2 3" key="1">
    <citation type="submission" date="2013-09" db="EMBL/GenBank/DDBJ databases">
        <title>Biodegradation of hydrocarbons in the deep terrestrial subsurface : characterization of a microbial consortium composed of two Desulfotomaculum species originating from a deep geological formation.</title>
        <authorList>
            <person name="Aullo T."/>
            <person name="Berlendis S."/>
            <person name="Lascourreges J.-F."/>
            <person name="Dessort D."/>
            <person name="Saint-Laurent S."/>
            <person name="Schraauwers B."/>
            <person name="Mas J."/>
            <person name="Magot M."/>
            <person name="Ranchou-Peyruse A."/>
        </authorList>
    </citation>
    <scope>NUCLEOTIDE SEQUENCE [LARGE SCALE GENOMIC DNA]</scope>
    <source>
        <strain evidence="2 3">Bs107</strain>
    </source>
</reference>
<dbReference type="GO" id="GO:0005975">
    <property type="term" value="P:carbohydrate metabolic process"/>
    <property type="evidence" value="ECO:0007669"/>
    <property type="project" value="InterPro"/>
</dbReference>
<sequence>MYRKVTEDKIVALTFDDGPDPRYTVPILDTLKEFQAPATFFMVGNNVISYPEIAKRIVAEGHEVGDHTMTHPRLTDLTPEEAYVEIERGYQTIIDVTGAVPEYFRSPKGLTTDYVEEAVSSLGMKEILWTVTIENRAATTPEEMSNRVLNKIKPGYIILLHDGRLDRTKTVQALPLLLKGLREQGYKVVPLSELLQQETPEELASYDPLT</sequence>
<dbReference type="Gene3D" id="3.20.20.370">
    <property type="entry name" value="Glycoside hydrolase/deacetylase"/>
    <property type="match status" value="1"/>
</dbReference>
<evidence type="ECO:0000313" key="2">
    <source>
        <dbReference type="EMBL" id="PHJ38790.1"/>
    </source>
</evidence>
<dbReference type="AlphaFoldDB" id="A0A2C6LJQ3"/>
<dbReference type="InterPro" id="IPR002509">
    <property type="entry name" value="NODB_dom"/>
</dbReference>
<protein>
    <submittedName>
        <fullName evidence="2">Chitooligosaccharide deacetylase</fullName>
    </submittedName>
</protein>
<dbReference type="SUPFAM" id="SSF88713">
    <property type="entry name" value="Glycoside hydrolase/deacetylase"/>
    <property type="match status" value="1"/>
</dbReference>
<dbReference type="Proteomes" id="UP000222564">
    <property type="component" value="Unassembled WGS sequence"/>
</dbReference>
<accession>A0A2C6LJQ3</accession>
<comment type="caution">
    <text evidence="2">The sequence shown here is derived from an EMBL/GenBank/DDBJ whole genome shotgun (WGS) entry which is preliminary data.</text>
</comment>
<evidence type="ECO:0000259" key="1">
    <source>
        <dbReference type="PROSITE" id="PS51677"/>
    </source>
</evidence>
<dbReference type="PROSITE" id="PS51677">
    <property type="entry name" value="NODB"/>
    <property type="match status" value="1"/>
</dbReference>
<dbReference type="GO" id="GO:0016810">
    <property type="term" value="F:hydrolase activity, acting on carbon-nitrogen (but not peptide) bonds"/>
    <property type="evidence" value="ECO:0007669"/>
    <property type="project" value="InterPro"/>
</dbReference>
<dbReference type="Pfam" id="PF01522">
    <property type="entry name" value="Polysacc_deac_1"/>
    <property type="match status" value="1"/>
</dbReference>
<gene>
    <name evidence="2" type="ORF">P378_07245</name>
</gene>
<proteinExistence type="predicted"/>
<dbReference type="CDD" id="cd10917">
    <property type="entry name" value="CE4_NodB_like_6s_7s"/>
    <property type="match status" value="1"/>
</dbReference>
<evidence type="ECO:0000313" key="3">
    <source>
        <dbReference type="Proteomes" id="UP000222564"/>
    </source>
</evidence>
<dbReference type="PANTHER" id="PTHR10587">
    <property type="entry name" value="GLYCOSYL TRANSFERASE-RELATED"/>
    <property type="match status" value="1"/>
</dbReference>
<keyword evidence="3" id="KW-1185">Reference proteome</keyword>